<feature type="compositionally biased region" description="Basic residues" evidence="1">
    <location>
        <begin position="46"/>
        <end position="55"/>
    </location>
</feature>
<feature type="compositionally biased region" description="Basic and acidic residues" evidence="1">
    <location>
        <begin position="795"/>
        <end position="805"/>
    </location>
</feature>
<reference evidence="2 3" key="1">
    <citation type="journal article" date="2018" name="Nat. Ecol. Evol.">
        <title>Pezizomycetes genomes reveal the molecular basis of ectomycorrhizal truffle lifestyle.</title>
        <authorList>
            <person name="Murat C."/>
            <person name="Payen T."/>
            <person name="Noel B."/>
            <person name="Kuo A."/>
            <person name="Morin E."/>
            <person name="Chen J."/>
            <person name="Kohler A."/>
            <person name="Krizsan K."/>
            <person name="Balestrini R."/>
            <person name="Da Silva C."/>
            <person name="Montanini B."/>
            <person name="Hainaut M."/>
            <person name="Levati E."/>
            <person name="Barry K.W."/>
            <person name="Belfiori B."/>
            <person name="Cichocki N."/>
            <person name="Clum A."/>
            <person name="Dockter R.B."/>
            <person name="Fauchery L."/>
            <person name="Guy J."/>
            <person name="Iotti M."/>
            <person name="Le Tacon F."/>
            <person name="Lindquist E.A."/>
            <person name="Lipzen A."/>
            <person name="Malagnac F."/>
            <person name="Mello A."/>
            <person name="Molinier V."/>
            <person name="Miyauchi S."/>
            <person name="Poulain J."/>
            <person name="Riccioni C."/>
            <person name="Rubini A."/>
            <person name="Sitrit Y."/>
            <person name="Splivallo R."/>
            <person name="Traeger S."/>
            <person name="Wang M."/>
            <person name="Zifcakova L."/>
            <person name="Wipf D."/>
            <person name="Zambonelli A."/>
            <person name="Paolocci F."/>
            <person name="Nowrousian M."/>
            <person name="Ottonello S."/>
            <person name="Baldrian P."/>
            <person name="Spatafora J.W."/>
            <person name="Henrissat B."/>
            <person name="Nagy L.G."/>
            <person name="Aury J.M."/>
            <person name="Wincker P."/>
            <person name="Grigoriev I.V."/>
            <person name="Bonfante P."/>
            <person name="Martin F.M."/>
        </authorList>
    </citation>
    <scope>NUCLEOTIDE SEQUENCE [LARGE SCALE GENOMIC DNA]</scope>
    <source>
        <strain evidence="2 3">CCBAS932</strain>
    </source>
</reference>
<feature type="region of interest" description="Disordered" evidence="1">
    <location>
        <begin position="464"/>
        <end position="508"/>
    </location>
</feature>
<feature type="region of interest" description="Disordered" evidence="1">
    <location>
        <begin position="384"/>
        <end position="409"/>
    </location>
</feature>
<feature type="region of interest" description="Disordered" evidence="1">
    <location>
        <begin position="858"/>
        <end position="879"/>
    </location>
</feature>
<feature type="region of interest" description="Disordered" evidence="1">
    <location>
        <begin position="127"/>
        <end position="212"/>
    </location>
</feature>
<dbReference type="AlphaFoldDB" id="A0A3N4KEK3"/>
<evidence type="ECO:0000313" key="2">
    <source>
        <dbReference type="EMBL" id="RPB07789.1"/>
    </source>
</evidence>
<feature type="compositionally biased region" description="Polar residues" evidence="1">
    <location>
        <begin position="88"/>
        <end position="108"/>
    </location>
</feature>
<accession>A0A3N4KEK3</accession>
<dbReference type="OrthoDB" id="4152802at2759"/>
<feature type="compositionally biased region" description="Basic residues" evidence="1">
    <location>
        <begin position="1"/>
        <end position="12"/>
    </location>
</feature>
<feature type="compositionally biased region" description="Basic and acidic residues" evidence="1">
    <location>
        <begin position="308"/>
        <end position="318"/>
    </location>
</feature>
<dbReference type="InParanoid" id="A0A3N4KEK3"/>
<feature type="compositionally biased region" description="Basic and acidic residues" evidence="1">
    <location>
        <begin position="593"/>
        <end position="608"/>
    </location>
</feature>
<feature type="compositionally biased region" description="Basic and acidic residues" evidence="1">
    <location>
        <begin position="261"/>
        <end position="271"/>
    </location>
</feature>
<keyword evidence="3" id="KW-1185">Reference proteome</keyword>
<sequence length="879" mass="99029">MALWPFRKRRKTKTAEGKNSVAQQHQEPPTVERKLSLVRKASARQNPRRSASRRRVVAAAVASPADARELQSYVSAAPPVLDHLLLPNRNSSDPMDTNFQLDPNFQPQKRTHEGGFSSYFVEIDRPMTSSSTSSARPHKQTSIVRRFSKRGRESKQAHTQPPPSAYIQQLARTASKRDGKRMRSFNSFEYDRPMSQSSLPRQSLSSSLSSVSSMRAYRIRSFELFTPRPRLRYESGFGTSPDGKQQEHSPTTIPNRSNSRSNHEYRHRTGTDSRGNVRARVDELADDMDAKELREAMDRDRRRRERRRLQEQERLQKKLERKQKQRQLEQGNIGMGMEMDVDQDMDRDYQYNLERNQGMFVAQPERQMGESSRAAEAYGGFSPVHNPYPFPETEGVVARQPRDSRTTIESTTPISWLNDASAEDINKGVRLSGRTDMITPVSMDSAEYTSESPTFDTAKQINVTSHSHAQISPIPSRNNSKAERNPKIQVDSPTTPNDQLTEEDEIRGKKSAWTSFIKKATAARIQKEQDIRVGQSTMVHGSDEEAEGLGSVSEPVRRDFYEVEQLRRREGQTPGRHIQDEIAFAMTALETGHVRGKDEIEDEQRDHFSPTPPSYPNYGRPSSSKSSLVAAPLRSPANPRNSSHSATPELNEDSPTIPPQGRTSSQQSHFRPSSHRYSPSMRYSSGAASPENGPRSFVSTSLASIDSEGSWLSGKMTNPRQSIHQISPLRTSATSLRRRYKEFDDGASFEGDDYFSGVEPRRPKGQNAEEYVYAPRMELSDESEDDDNASINSEAEQKMWREGPAKKVVPQEIPVLPRVGALKGQGRPGPVRMVSSTDGEEVFMTPLEHPHERTVFSTPMEHPAARKSTVAEIVGPGRP</sequence>
<name>A0A3N4KEK3_9PEZI</name>
<feature type="compositionally biased region" description="Polar residues" evidence="1">
    <location>
        <begin position="715"/>
        <end position="735"/>
    </location>
</feature>
<evidence type="ECO:0000313" key="3">
    <source>
        <dbReference type="Proteomes" id="UP000277580"/>
    </source>
</evidence>
<dbReference type="Proteomes" id="UP000277580">
    <property type="component" value="Unassembled WGS sequence"/>
</dbReference>
<feature type="compositionally biased region" description="Polar residues" evidence="1">
    <location>
        <begin position="638"/>
        <end position="648"/>
    </location>
</feature>
<protein>
    <submittedName>
        <fullName evidence="2">Uncharacterized protein</fullName>
    </submittedName>
</protein>
<feature type="compositionally biased region" description="Polar residues" evidence="1">
    <location>
        <begin position="464"/>
        <end position="479"/>
    </location>
</feature>
<feature type="region of interest" description="Disordered" evidence="1">
    <location>
        <begin position="747"/>
        <end position="806"/>
    </location>
</feature>
<feature type="region of interest" description="Disordered" evidence="1">
    <location>
        <begin position="1"/>
        <end position="55"/>
    </location>
</feature>
<feature type="compositionally biased region" description="Polar residues" evidence="1">
    <location>
        <begin position="248"/>
        <end position="260"/>
    </location>
</feature>
<feature type="compositionally biased region" description="Low complexity" evidence="1">
    <location>
        <begin position="193"/>
        <end position="212"/>
    </location>
</feature>
<evidence type="ECO:0000256" key="1">
    <source>
        <dbReference type="SAM" id="MobiDB-lite"/>
    </source>
</evidence>
<feature type="compositionally biased region" description="Polar residues" evidence="1">
    <location>
        <begin position="127"/>
        <end position="143"/>
    </location>
</feature>
<feature type="region of interest" description="Disordered" evidence="1">
    <location>
        <begin position="593"/>
        <end position="735"/>
    </location>
</feature>
<gene>
    <name evidence="2" type="ORF">P167DRAFT_549482</name>
</gene>
<dbReference type="EMBL" id="ML119175">
    <property type="protein sequence ID" value="RPB07789.1"/>
    <property type="molecule type" value="Genomic_DNA"/>
</dbReference>
<feature type="region of interest" description="Disordered" evidence="1">
    <location>
        <begin position="85"/>
        <end position="112"/>
    </location>
</feature>
<feature type="compositionally biased region" description="Polar residues" evidence="1">
    <location>
        <begin position="661"/>
        <end position="687"/>
    </location>
</feature>
<proteinExistence type="predicted"/>
<feature type="region of interest" description="Disordered" evidence="1">
    <location>
        <begin position="231"/>
        <end position="329"/>
    </location>
</feature>
<organism evidence="2 3">
    <name type="scientific">Morchella conica CCBAS932</name>
    <dbReference type="NCBI Taxonomy" id="1392247"/>
    <lineage>
        <taxon>Eukaryota</taxon>
        <taxon>Fungi</taxon>
        <taxon>Dikarya</taxon>
        <taxon>Ascomycota</taxon>
        <taxon>Pezizomycotina</taxon>
        <taxon>Pezizomycetes</taxon>
        <taxon>Pezizales</taxon>
        <taxon>Morchellaceae</taxon>
        <taxon>Morchella</taxon>
    </lineage>
</organism>
<feature type="compositionally biased region" description="Basic and acidic residues" evidence="1">
    <location>
        <begin position="279"/>
        <end position="300"/>
    </location>
</feature>